<reference evidence="1" key="1">
    <citation type="submission" date="2016-03" db="EMBL/GenBank/DDBJ databases">
        <title>Microsymbionts genomes from the relict species Vavilovia formosa.</title>
        <authorList>
            <person name="Chirak E."/>
            <person name="Kimeklis A."/>
            <person name="Kopat V."/>
            <person name="Andronov E."/>
        </authorList>
    </citation>
    <scope>NUCLEOTIDE SEQUENCE [LARGE SCALE GENOMIC DNA]</scope>
    <source>
        <strain evidence="1">Vaf12</strain>
    </source>
</reference>
<dbReference type="AlphaFoldDB" id="A0A154IQT2"/>
<protein>
    <submittedName>
        <fullName evidence="1">Uncharacterized protein</fullName>
    </submittedName>
</protein>
<comment type="caution">
    <text evidence="1">The sequence shown here is derived from an EMBL/GenBank/DDBJ whole genome shotgun (WGS) entry which is preliminary data.</text>
</comment>
<name>A0A154IQT2_RHILE</name>
<sequence>MHLSSSQTFSSSRLLTRRRGVIRQRAHGVALGIEAEGAGEHATGQRLVRPHIWDIVNEKEPVSDFENEPLLIQLAQVCVTTYQIDGH</sequence>
<accession>A0A154IQT2</accession>
<gene>
    <name evidence="1" type="ORF">A4A59_36280</name>
</gene>
<organism evidence="1">
    <name type="scientific">Rhizobium leguminosarum</name>
    <dbReference type="NCBI Taxonomy" id="384"/>
    <lineage>
        <taxon>Bacteria</taxon>
        <taxon>Pseudomonadati</taxon>
        <taxon>Pseudomonadota</taxon>
        <taxon>Alphaproteobacteria</taxon>
        <taxon>Hyphomicrobiales</taxon>
        <taxon>Rhizobiaceae</taxon>
        <taxon>Rhizobium/Agrobacterium group</taxon>
        <taxon>Rhizobium</taxon>
    </lineage>
</organism>
<proteinExistence type="predicted"/>
<evidence type="ECO:0000313" key="1">
    <source>
        <dbReference type="EMBL" id="KZB02937.1"/>
    </source>
</evidence>
<dbReference type="EMBL" id="LVYU01000022">
    <property type="protein sequence ID" value="KZB02937.1"/>
    <property type="molecule type" value="Genomic_DNA"/>
</dbReference>